<protein>
    <submittedName>
        <fullName evidence="1">Uncharacterized protein</fullName>
    </submittedName>
</protein>
<sequence length="297" mass="33686">MSSTEQDQMQQKIDLLPLAFKDVFNTYLQAAKETEAWLSNFPKELEWLLKLSPSEILQTAAFKIGKPFEASRVEPTDTIGELILEIVSRRYTAVDALIKGEEIWGSGWSRWGNEEGKKAASSSVNELVQAAHQATSALLEALLKTDPSNLIEQKKQAKTFTPVEIVQKAIAHEERHRGMRLFFDHLMSTPNQQTKTTPMEQFNIQTSDWFTTFPPTMTWILDYSPSQILQYANQTWNNPLTPKIGQPALSIGEFMLTHSQATSQPEVQDYFRCIFDLIQAPFPESYLIGGKTTPLNK</sequence>
<comment type="caution">
    <text evidence="1">The sequence shown here is derived from an EMBL/GenBank/DDBJ whole genome shotgun (WGS) entry which is preliminary data.</text>
</comment>
<reference evidence="1 2" key="1">
    <citation type="journal article" date="2016" name="Nat. Commun.">
        <title>Thousands of microbial genomes shed light on interconnected biogeochemical processes in an aquifer system.</title>
        <authorList>
            <person name="Anantharaman K."/>
            <person name="Brown C.T."/>
            <person name="Hug L.A."/>
            <person name="Sharon I."/>
            <person name="Castelle C.J."/>
            <person name="Probst A.J."/>
            <person name="Thomas B.C."/>
            <person name="Singh A."/>
            <person name="Wilkins M.J."/>
            <person name="Karaoz U."/>
            <person name="Brodie E.L."/>
            <person name="Williams K.H."/>
            <person name="Hubbard S.S."/>
            <person name="Banfield J.F."/>
        </authorList>
    </citation>
    <scope>NUCLEOTIDE SEQUENCE [LARGE SCALE GENOMIC DNA]</scope>
</reference>
<dbReference type="EMBL" id="MGAI01000015">
    <property type="protein sequence ID" value="OGK45155.1"/>
    <property type="molecule type" value="Genomic_DNA"/>
</dbReference>
<evidence type="ECO:0000313" key="2">
    <source>
        <dbReference type="Proteomes" id="UP000178040"/>
    </source>
</evidence>
<evidence type="ECO:0000313" key="1">
    <source>
        <dbReference type="EMBL" id="OGK45155.1"/>
    </source>
</evidence>
<dbReference type="InterPro" id="IPR034660">
    <property type="entry name" value="DinB/YfiT-like"/>
</dbReference>
<name>A0A1F7IP49_9BACT</name>
<organism evidence="1 2">
    <name type="scientific">Candidatus Roizmanbacteria bacterium RIFCSPLOWO2_01_FULL_37_16</name>
    <dbReference type="NCBI Taxonomy" id="1802058"/>
    <lineage>
        <taxon>Bacteria</taxon>
        <taxon>Candidatus Roizmaniibacteriota</taxon>
    </lineage>
</organism>
<dbReference type="Proteomes" id="UP000178040">
    <property type="component" value="Unassembled WGS sequence"/>
</dbReference>
<proteinExistence type="predicted"/>
<dbReference type="AlphaFoldDB" id="A0A1F7IP49"/>
<gene>
    <name evidence="1" type="ORF">A3B40_01980</name>
</gene>
<accession>A0A1F7IP49</accession>
<dbReference type="Gene3D" id="1.20.120.450">
    <property type="entry name" value="dinb family like domain"/>
    <property type="match status" value="1"/>
</dbReference>